<evidence type="ECO:0000259" key="8">
    <source>
        <dbReference type="Pfam" id="PF00248"/>
    </source>
</evidence>
<dbReference type="PANTHER" id="PTHR43827">
    <property type="entry name" value="2,5-DIKETO-D-GLUCONIC ACID REDUCTASE"/>
    <property type="match status" value="1"/>
</dbReference>
<evidence type="ECO:0000313" key="10">
    <source>
        <dbReference type="Proteomes" id="UP000249066"/>
    </source>
</evidence>
<comment type="similarity">
    <text evidence="1">Belongs to the aldo/keto reductase family.</text>
</comment>
<feature type="site" description="Lowers pKa of active site Tyr" evidence="6">
    <location>
        <position position="109"/>
    </location>
</feature>
<dbReference type="PRINTS" id="PR00069">
    <property type="entry name" value="ALDKETRDTASE"/>
</dbReference>
<dbReference type="InterPro" id="IPR006311">
    <property type="entry name" value="TAT_signal"/>
</dbReference>
<dbReference type="PANTHER" id="PTHR43827:SF3">
    <property type="entry name" value="NADP-DEPENDENT OXIDOREDUCTASE DOMAIN-CONTAINING PROTEIN"/>
    <property type="match status" value="1"/>
</dbReference>
<dbReference type="InterPro" id="IPR023210">
    <property type="entry name" value="NADP_OxRdtase_dom"/>
</dbReference>
<feature type="chain" id="PRO_5016071459" evidence="7">
    <location>
        <begin position="26"/>
        <end position="328"/>
    </location>
</feature>
<dbReference type="InterPro" id="IPR018170">
    <property type="entry name" value="Aldo/ket_reductase_CS"/>
</dbReference>
<keyword evidence="2" id="KW-0521">NADP</keyword>
<evidence type="ECO:0000256" key="6">
    <source>
        <dbReference type="PIRSR" id="PIRSR000097-3"/>
    </source>
</evidence>
<dbReference type="EMBL" id="QFNN01000018">
    <property type="protein sequence ID" value="PZO90910.1"/>
    <property type="molecule type" value="Genomic_DNA"/>
</dbReference>
<comment type="caution">
    <text evidence="9">The sequence shown here is derived from an EMBL/GenBank/DDBJ whole genome shotgun (WGS) entry which is preliminary data.</text>
</comment>
<evidence type="ECO:0000313" key="9">
    <source>
        <dbReference type="EMBL" id="PZO90910.1"/>
    </source>
</evidence>
<dbReference type="PROSITE" id="PS51318">
    <property type="entry name" value="TAT"/>
    <property type="match status" value="1"/>
</dbReference>
<evidence type="ECO:0000256" key="5">
    <source>
        <dbReference type="PIRSR" id="PIRSR000097-2"/>
    </source>
</evidence>
<reference evidence="9 10" key="1">
    <citation type="submission" date="2017-08" db="EMBL/GenBank/DDBJ databases">
        <title>Infants hospitalized years apart are colonized by the same room-sourced microbial strains.</title>
        <authorList>
            <person name="Brooks B."/>
            <person name="Olm M.R."/>
            <person name="Firek B.A."/>
            <person name="Baker R."/>
            <person name="Thomas B.C."/>
            <person name="Morowitz M.J."/>
            <person name="Banfield J.F."/>
        </authorList>
    </citation>
    <scope>NUCLEOTIDE SEQUENCE [LARGE SCALE GENOMIC DNA]</scope>
    <source>
        <strain evidence="9">S2_018_000_R2_101</strain>
    </source>
</reference>
<evidence type="ECO:0000256" key="3">
    <source>
        <dbReference type="ARBA" id="ARBA00023002"/>
    </source>
</evidence>
<evidence type="ECO:0000256" key="4">
    <source>
        <dbReference type="PIRSR" id="PIRSR000097-1"/>
    </source>
</evidence>
<keyword evidence="7" id="KW-0732">Signal</keyword>
<dbReference type="PIRSF" id="PIRSF000097">
    <property type="entry name" value="AKR"/>
    <property type="match status" value="1"/>
</dbReference>
<dbReference type="InterPro" id="IPR020471">
    <property type="entry name" value="AKR"/>
</dbReference>
<feature type="binding site" evidence="5">
    <location>
        <position position="142"/>
    </location>
    <ligand>
        <name>substrate</name>
    </ligand>
</feature>
<name>A0A2W5A8D9_9SPHN</name>
<feature type="signal peptide" evidence="7">
    <location>
        <begin position="1"/>
        <end position="25"/>
    </location>
</feature>
<sequence length="328" mass="35771">MTTRRSFLAAATAASLTPAILSAQARHGQSQGANGTVPLVTLNNGVKMPILGFGTFHVKPVEAAQMVQTAMGAGFRLIDTAKNYGNEAEVGDGIARSGVARNELFITTKLWIEDFGYDQAMRAFDLSISKLKLDYLDLYLLHWPVPMDFGKTIAAYKALEKLNADGCIRAIGVSNFNENHLDNLKAATSVVPAVNQIEINPSLSQQPMRAANARRGIATESWSPLGGEKNVGRHIANSTIREIATKHGKSPVQVIIRWHIERGLIVIPRSTNPSHIAENFDVLDFTLSESELASIDRINVNERSGPNPDTFDVEAYRKLIAGRAQQAR</sequence>
<organism evidence="9 10">
    <name type="scientific">Sphingomonas sanxanigenens</name>
    <dbReference type="NCBI Taxonomy" id="397260"/>
    <lineage>
        <taxon>Bacteria</taxon>
        <taxon>Pseudomonadati</taxon>
        <taxon>Pseudomonadota</taxon>
        <taxon>Alphaproteobacteria</taxon>
        <taxon>Sphingomonadales</taxon>
        <taxon>Sphingomonadaceae</taxon>
        <taxon>Sphingomonas</taxon>
    </lineage>
</organism>
<keyword evidence="3" id="KW-0560">Oxidoreductase</keyword>
<dbReference type="Proteomes" id="UP000249066">
    <property type="component" value="Unassembled WGS sequence"/>
</dbReference>
<dbReference type="SUPFAM" id="SSF51430">
    <property type="entry name" value="NAD(P)-linked oxidoreductase"/>
    <property type="match status" value="1"/>
</dbReference>
<dbReference type="PROSITE" id="PS00798">
    <property type="entry name" value="ALDOKETO_REDUCTASE_1"/>
    <property type="match status" value="1"/>
</dbReference>
<accession>A0A2W5A8D9</accession>
<evidence type="ECO:0000256" key="2">
    <source>
        <dbReference type="ARBA" id="ARBA00022857"/>
    </source>
</evidence>
<dbReference type="Pfam" id="PF00248">
    <property type="entry name" value="Aldo_ket_red"/>
    <property type="match status" value="1"/>
</dbReference>
<dbReference type="Gene3D" id="3.20.20.100">
    <property type="entry name" value="NADP-dependent oxidoreductase domain"/>
    <property type="match status" value="1"/>
</dbReference>
<evidence type="ECO:0000256" key="7">
    <source>
        <dbReference type="SAM" id="SignalP"/>
    </source>
</evidence>
<feature type="active site" description="Proton donor" evidence="4">
    <location>
        <position position="84"/>
    </location>
</feature>
<dbReference type="AlphaFoldDB" id="A0A2W5A8D9"/>
<gene>
    <name evidence="9" type="ORF">DI623_05220</name>
</gene>
<dbReference type="FunFam" id="3.20.20.100:FF:000015">
    <property type="entry name" value="Oxidoreductase, aldo/keto reductase family"/>
    <property type="match status" value="1"/>
</dbReference>
<dbReference type="InterPro" id="IPR036812">
    <property type="entry name" value="NAD(P)_OxRdtase_dom_sf"/>
</dbReference>
<evidence type="ECO:0000256" key="1">
    <source>
        <dbReference type="ARBA" id="ARBA00007905"/>
    </source>
</evidence>
<feature type="domain" description="NADP-dependent oxidoreductase" evidence="8">
    <location>
        <begin position="51"/>
        <end position="299"/>
    </location>
</feature>
<dbReference type="PROSITE" id="PS00062">
    <property type="entry name" value="ALDOKETO_REDUCTASE_2"/>
    <property type="match status" value="1"/>
</dbReference>
<proteinExistence type="inferred from homology"/>
<dbReference type="GO" id="GO:0016616">
    <property type="term" value="F:oxidoreductase activity, acting on the CH-OH group of donors, NAD or NADP as acceptor"/>
    <property type="evidence" value="ECO:0007669"/>
    <property type="project" value="UniProtKB-ARBA"/>
</dbReference>
<protein>
    <submittedName>
        <fullName evidence="9">Aldo/keto reductase</fullName>
    </submittedName>
</protein>